<dbReference type="Pfam" id="PF13333">
    <property type="entry name" value="rve_2"/>
    <property type="match status" value="1"/>
</dbReference>
<dbReference type="InterPro" id="IPR025948">
    <property type="entry name" value="HTH-like_dom"/>
</dbReference>
<evidence type="ECO:0000313" key="2">
    <source>
        <dbReference type="EMBL" id="KIC61143.1"/>
    </source>
</evidence>
<dbReference type="Gene3D" id="3.30.420.10">
    <property type="entry name" value="Ribonuclease H-like superfamily/Ribonuclease H"/>
    <property type="match status" value="1"/>
</dbReference>
<protein>
    <submittedName>
        <fullName evidence="2">Integrase</fullName>
    </submittedName>
</protein>
<dbReference type="InterPro" id="IPR048020">
    <property type="entry name" value="Transpos_IS3"/>
</dbReference>
<feature type="domain" description="Integrase catalytic" evidence="1">
    <location>
        <begin position="106"/>
        <end position="269"/>
    </location>
</feature>
<reference evidence="2 3" key="1">
    <citation type="submission" date="2014-12" db="EMBL/GenBank/DDBJ databases">
        <title>Genome sequencing of Chryseobacterium taiwanense TPW19.</title>
        <authorList>
            <person name="Tan P.W."/>
            <person name="Chan K.-G."/>
        </authorList>
    </citation>
    <scope>NUCLEOTIDE SEQUENCE [LARGE SCALE GENOMIC DNA]</scope>
    <source>
        <strain evidence="2 3">TPW19</strain>
    </source>
</reference>
<gene>
    <name evidence="2" type="ORF">RM51_18810</name>
</gene>
<sequence length="277" mass="32375">MCEVLKVSRSSFYHWKKRKPSSRSERRAILSAEIFSIYHWSRGRYGSPRIARELEAKGMRASRPLVARLMRERNLRSIVKKKFKKTTNSSHRYPVAENYLNQNFQVKSSKEVWVSDITYIRTGQGWLYLTTVIDLFDRKVIGWSLSETMKAQDTSIAALKMARLHRPLQDHDSLIFHSDRGIQYACTEFTSIVGKNITRSMSGKGNCYDNAVAESFFKTLKTELVYQNRYETRDHAKNSVFEYIETFYNTHRRHSALGNLTIKEYQNLMSNQSKNVA</sequence>
<accession>A0A0B4E3H8</accession>
<dbReference type="PANTHER" id="PTHR46889:SF4">
    <property type="entry name" value="TRANSPOSASE INSO FOR INSERTION SEQUENCE ELEMENT IS911B-RELATED"/>
    <property type="match status" value="1"/>
</dbReference>
<dbReference type="InterPro" id="IPR050900">
    <property type="entry name" value="Transposase_IS3/IS150/IS904"/>
</dbReference>
<dbReference type="Pfam" id="PF00665">
    <property type="entry name" value="rve"/>
    <property type="match status" value="1"/>
</dbReference>
<dbReference type="GO" id="GO:0015074">
    <property type="term" value="P:DNA integration"/>
    <property type="evidence" value="ECO:0007669"/>
    <property type="project" value="InterPro"/>
</dbReference>
<keyword evidence="3" id="KW-1185">Reference proteome</keyword>
<comment type="caution">
    <text evidence="2">The sequence shown here is derived from an EMBL/GenBank/DDBJ whole genome shotgun (WGS) entry which is preliminary data.</text>
</comment>
<name>A0A0B4E3H8_9FLAO</name>
<dbReference type="PROSITE" id="PS50994">
    <property type="entry name" value="INTEGRASE"/>
    <property type="match status" value="1"/>
</dbReference>
<dbReference type="STRING" id="363331.RM51_18810"/>
<dbReference type="PANTHER" id="PTHR46889">
    <property type="entry name" value="TRANSPOSASE INSF FOR INSERTION SEQUENCE IS3B-RELATED"/>
    <property type="match status" value="1"/>
</dbReference>
<dbReference type="SUPFAM" id="SSF53098">
    <property type="entry name" value="Ribonuclease H-like"/>
    <property type="match status" value="1"/>
</dbReference>
<dbReference type="InterPro" id="IPR001584">
    <property type="entry name" value="Integrase_cat-core"/>
</dbReference>
<organism evidence="2 3">
    <name type="scientific">Chryseobacterium taiwanense</name>
    <dbReference type="NCBI Taxonomy" id="363331"/>
    <lineage>
        <taxon>Bacteria</taxon>
        <taxon>Pseudomonadati</taxon>
        <taxon>Bacteroidota</taxon>
        <taxon>Flavobacteriia</taxon>
        <taxon>Flavobacteriales</taxon>
        <taxon>Weeksellaceae</taxon>
        <taxon>Chryseobacterium group</taxon>
        <taxon>Chryseobacterium</taxon>
    </lineage>
</organism>
<dbReference type="NCBIfam" id="NF033516">
    <property type="entry name" value="transpos_IS3"/>
    <property type="match status" value="1"/>
</dbReference>
<evidence type="ECO:0000313" key="3">
    <source>
        <dbReference type="Proteomes" id="UP000031167"/>
    </source>
</evidence>
<proteinExistence type="predicted"/>
<dbReference type="InterPro" id="IPR036397">
    <property type="entry name" value="RNaseH_sf"/>
</dbReference>
<dbReference type="AlphaFoldDB" id="A0A0B4E3H8"/>
<dbReference type="EMBL" id="JWTA01000025">
    <property type="protein sequence ID" value="KIC61143.1"/>
    <property type="molecule type" value="Genomic_DNA"/>
</dbReference>
<dbReference type="Pfam" id="PF13276">
    <property type="entry name" value="HTH_21"/>
    <property type="match status" value="1"/>
</dbReference>
<dbReference type="GO" id="GO:0003676">
    <property type="term" value="F:nucleic acid binding"/>
    <property type="evidence" value="ECO:0007669"/>
    <property type="project" value="InterPro"/>
</dbReference>
<dbReference type="Proteomes" id="UP000031167">
    <property type="component" value="Unassembled WGS sequence"/>
</dbReference>
<evidence type="ECO:0000259" key="1">
    <source>
        <dbReference type="PROSITE" id="PS50994"/>
    </source>
</evidence>
<dbReference type="InterPro" id="IPR012337">
    <property type="entry name" value="RNaseH-like_sf"/>
</dbReference>